<dbReference type="AlphaFoldDB" id="V7PHQ0"/>
<feature type="region of interest" description="Disordered" evidence="1">
    <location>
        <begin position="224"/>
        <end position="271"/>
    </location>
</feature>
<evidence type="ECO:0000313" key="4">
    <source>
        <dbReference type="Proteomes" id="UP000018538"/>
    </source>
</evidence>
<keyword evidence="2" id="KW-0472">Membrane</keyword>
<evidence type="ECO:0000256" key="2">
    <source>
        <dbReference type="SAM" id="Phobius"/>
    </source>
</evidence>
<sequence length="318" mass="36756">MLDRRVCTEFTNLWKFFPDELDESGNYKFTKGLFTKYCSNNNCDNDINTINAGCLWLFNKFYGNSDNFSNYADDNINIVVYIIMWLGYKLNQKPQREIITFNDFYSKYMEIAKEYKNNIDGVTKYTSYNDLINKHNYVLKISNENMSKFYCAFKILCNMIINAGKQSVDKTYLEYAKEFAAEYQKLLNNNNTDDEDSSYSQLLSTLSNDYYKFGQNSLNHTQINIPSLPTKKNDENVGISDSKETKTVSSSETPASGSKTEIPDYNSTSSSSSILNKLIPVLSIFGAISILFGISYKYSLFGFRKRAQKQHLRERLKK</sequence>
<dbReference type="Proteomes" id="UP000018538">
    <property type="component" value="Unassembled WGS sequence"/>
</dbReference>
<reference evidence="3 4" key="1">
    <citation type="submission" date="2013-11" db="EMBL/GenBank/DDBJ databases">
        <title>The Genome Sequence of Plasmodium yoelii 17X.</title>
        <authorList>
            <consortium name="The Broad Institute Genomics Platform"/>
            <consortium name="The Broad Institute Genome Sequencing Center for Infectious Disease"/>
            <person name="Neafsey D."/>
            <person name="Adams J."/>
            <person name="Walker B."/>
            <person name="Young S.K."/>
            <person name="Zeng Q."/>
            <person name="Gargeya S."/>
            <person name="Fitzgerald M."/>
            <person name="Haas B."/>
            <person name="Abouelleil A."/>
            <person name="Alvarado L."/>
            <person name="Chapman S.B."/>
            <person name="Gainer-Dewar J."/>
            <person name="Goldberg J."/>
            <person name="Griggs A."/>
            <person name="Gujja S."/>
            <person name="Hansen M."/>
            <person name="Howarth C."/>
            <person name="Imamovic A."/>
            <person name="Ireland A."/>
            <person name="Larimer J."/>
            <person name="McCowan C."/>
            <person name="Murphy C."/>
            <person name="Pearson M."/>
            <person name="Poon T.W."/>
            <person name="Priest M."/>
            <person name="Roberts A."/>
            <person name="Saif S."/>
            <person name="Shea T."/>
            <person name="Sykes S."/>
            <person name="Wortman J."/>
            <person name="Nusbaum C."/>
            <person name="Birren B."/>
        </authorList>
    </citation>
    <scope>NUCLEOTIDE SEQUENCE [LARGE SCALE GENOMIC DNA]</scope>
    <source>
        <strain evidence="3 4">17X</strain>
    </source>
</reference>
<evidence type="ECO:0000256" key="1">
    <source>
        <dbReference type="SAM" id="MobiDB-lite"/>
    </source>
</evidence>
<keyword evidence="2" id="KW-0812">Transmembrane</keyword>
<feature type="transmembrane region" description="Helical" evidence="2">
    <location>
        <begin position="278"/>
        <end position="296"/>
    </location>
</feature>
<dbReference type="InterPro" id="IPR006477">
    <property type="entry name" value="Yir_bir_cir"/>
</dbReference>
<evidence type="ECO:0000313" key="3">
    <source>
        <dbReference type="EMBL" id="ETB58535.1"/>
    </source>
</evidence>
<dbReference type="NCBIfam" id="TIGR01590">
    <property type="entry name" value="yir-bir-cir_Pla"/>
    <property type="match status" value="1"/>
</dbReference>
<gene>
    <name evidence="3" type="ORF">YYC_03887</name>
</gene>
<keyword evidence="4" id="KW-1185">Reference proteome</keyword>
<accession>V7PHQ0</accession>
<evidence type="ECO:0008006" key="5">
    <source>
        <dbReference type="Google" id="ProtNLM"/>
    </source>
</evidence>
<keyword evidence="2" id="KW-1133">Transmembrane helix</keyword>
<feature type="compositionally biased region" description="Basic and acidic residues" evidence="1">
    <location>
        <begin position="231"/>
        <end position="246"/>
    </location>
</feature>
<organism evidence="3 4">
    <name type="scientific">Plasmodium yoelii 17X</name>
    <dbReference type="NCBI Taxonomy" id="1323249"/>
    <lineage>
        <taxon>Eukaryota</taxon>
        <taxon>Sar</taxon>
        <taxon>Alveolata</taxon>
        <taxon>Apicomplexa</taxon>
        <taxon>Aconoidasida</taxon>
        <taxon>Haemosporida</taxon>
        <taxon>Plasmodiidae</taxon>
        <taxon>Plasmodium</taxon>
        <taxon>Plasmodium (Vinckeia)</taxon>
    </lineage>
</organism>
<protein>
    <recommendedName>
        <fullName evidence="5">YIR protein</fullName>
    </recommendedName>
</protein>
<dbReference type="Pfam" id="PF06022">
    <property type="entry name" value="Cir_Bir_Yir"/>
    <property type="match status" value="1"/>
</dbReference>
<dbReference type="EMBL" id="KI635786">
    <property type="protein sequence ID" value="ETB58535.1"/>
    <property type="molecule type" value="Genomic_DNA"/>
</dbReference>
<proteinExistence type="predicted"/>
<name>V7PHQ0_PLAYE</name>